<keyword evidence="2" id="KW-0677">Repeat</keyword>
<dbReference type="InterPro" id="IPR000571">
    <property type="entry name" value="Znf_CCCH"/>
</dbReference>
<feature type="zinc finger region" description="C3H1-type" evidence="5">
    <location>
        <begin position="369"/>
        <end position="396"/>
    </location>
</feature>
<dbReference type="GO" id="GO:0010468">
    <property type="term" value="P:regulation of gene expression"/>
    <property type="evidence" value="ECO:0007669"/>
    <property type="project" value="UniProtKB-ARBA"/>
</dbReference>
<dbReference type="SMART" id="SM00356">
    <property type="entry name" value="ZnF_C3H1"/>
    <property type="match status" value="2"/>
</dbReference>
<accession>A0AAD8XXK2</accession>
<dbReference type="GO" id="GO:0003729">
    <property type="term" value="F:mRNA binding"/>
    <property type="evidence" value="ECO:0007669"/>
    <property type="project" value="InterPro"/>
</dbReference>
<dbReference type="EMBL" id="JATAAI010000034">
    <property type="protein sequence ID" value="KAK1735322.1"/>
    <property type="molecule type" value="Genomic_DNA"/>
</dbReference>
<keyword evidence="1 5" id="KW-0479">Metal-binding</keyword>
<dbReference type="PROSITE" id="PS50103">
    <property type="entry name" value="ZF_C3H1"/>
    <property type="match status" value="2"/>
</dbReference>
<evidence type="ECO:0000256" key="5">
    <source>
        <dbReference type="PROSITE-ProRule" id="PRU00723"/>
    </source>
</evidence>
<keyword evidence="9" id="KW-1185">Reference proteome</keyword>
<sequence length="902" mass="101461">MVSPLRKHYTHQLGPHNFIPPTRQGAIAAHLTLRGIIIRSVFGIHSCIFLPSRRVIVSAFSTSCAHLVSTNLLCLSNPRRHKFVLQMSSHSPGQGDGRGRRRSSSNTSVGSYFSVEEGNPLHYSAAQQNQTIPRYQPPRGSHAADGAPVINGGATSPTYSRLSGYTVSPAFGMPPQQQMPQTYQQLPVQTFPQYLHLPQAFDPQIRVQPQLMWNSSTWSTSQPQLQPLSSLGSGPQLVNIGQVNLNQPYPLIQVPSPQAVCTMASPTPMPGFTLTPRLSKSNSASPTSQSDKAAQDEQSNRDGGNVLPQNLRGDPFRSAKVKTEMCRDYNKPGGCRFGDKCNYAHGEHQLKNQKLMDLAAAGLVDLEVYRTHVCVPWVATGACPFDQRCARLHDPRVNGTVPSWLPHAESMITTKAMAFTVDKLYHQQFSSVYSCSPICGFAPTVRWKADAKSTNAAWKEFYSFCCNMGGGQSFSQSVQPSSDRPSQISEMHRLAMALIMRKSRAAQAYTFSPTHSFCGELCMILQVKHFRLDTTILGEAKRRIVEMTEKEISNSSSSSNTITAHAISFGPVGDTSCRPTAIWFNIDPQDLTPCTRQQTRKHKRSRHRLRCKRAEEFKMAPSSPVPPFNCNQPIDDAAFALITEILTHRYRMLVLNSSASPNEKQRRSLALKEEQLQRNFESQRRFWLTWYWPKKLGSNDINDETDVPDVHGAYNFVTYGNPGYAEDAILFGADQRSGFMVEEEQVVSRRSRLVTGLIWRSFLMNLQLFSERGAVQVPNEDDKMPTHDPLIPTIRRDPTLRRLSRGKKAVRHSSRNIPSLEVEFCTPDRVDISLDVLIRQWQDLQQEYEDKANPLRDSQQEKVIPTDPSRRKALITYSFEEAVTSWRRTLPRYEEVRLSPLN</sequence>
<feature type="compositionally biased region" description="Polar residues" evidence="6">
    <location>
        <begin position="276"/>
        <end position="292"/>
    </location>
</feature>
<protein>
    <submittedName>
        <fullName evidence="8">Zinc finger CCCH domain-containing protein</fullName>
    </submittedName>
</protein>
<evidence type="ECO:0000256" key="1">
    <source>
        <dbReference type="ARBA" id="ARBA00022723"/>
    </source>
</evidence>
<dbReference type="Gene3D" id="4.10.1000.10">
    <property type="entry name" value="Zinc finger, CCCH-type"/>
    <property type="match status" value="1"/>
</dbReference>
<comment type="caution">
    <text evidence="8">The sequence shown here is derived from an EMBL/GenBank/DDBJ whole genome shotgun (WGS) entry which is preliminary data.</text>
</comment>
<reference evidence="8" key="1">
    <citation type="submission" date="2023-06" db="EMBL/GenBank/DDBJ databases">
        <title>Survivors Of The Sea: Transcriptome response of Skeletonema marinoi to long-term dormancy.</title>
        <authorList>
            <person name="Pinder M.I.M."/>
            <person name="Kourtchenko O."/>
            <person name="Robertson E.K."/>
            <person name="Larsson T."/>
            <person name="Maumus F."/>
            <person name="Osuna-Cruz C.M."/>
            <person name="Vancaester E."/>
            <person name="Stenow R."/>
            <person name="Vandepoele K."/>
            <person name="Ploug H."/>
            <person name="Bruchert V."/>
            <person name="Godhe A."/>
            <person name="Topel M."/>
        </authorList>
    </citation>
    <scope>NUCLEOTIDE SEQUENCE</scope>
    <source>
        <strain evidence="8">R05AC</strain>
    </source>
</reference>
<dbReference type="SUPFAM" id="SSF90229">
    <property type="entry name" value="CCCH zinc finger"/>
    <property type="match status" value="2"/>
</dbReference>
<evidence type="ECO:0000256" key="4">
    <source>
        <dbReference type="ARBA" id="ARBA00022833"/>
    </source>
</evidence>
<dbReference type="FunFam" id="4.10.1000.10:FF:000003">
    <property type="entry name" value="Zinc finger CCCH domain-containing protein"/>
    <property type="match status" value="1"/>
</dbReference>
<feature type="zinc finger region" description="C3H1-type" evidence="5">
    <location>
        <begin position="320"/>
        <end position="348"/>
    </location>
</feature>
<feature type="region of interest" description="Disordered" evidence="6">
    <location>
        <begin position="87"/>
        <end position="111"/>
    </location>
</feature>
<dbReference type="GO" id="GO:0051252">
    <property type="term" value="P:regulation of RNA metabolic process"/>
    <property type="evidence" value="ECO:0007669"/>
    <property type="project" value="UniProtKB-ARBA"/>
</dbReference>
<dbReference type="PANTHER" id="PTHR12547:SF18">
    <property type="entry name" value="PROTEIN TIS11"/>
    <property type="match status" value="1"/>
</dbReference>
<evidence type="ECO:0000259" key="7">
    <source>
        <dbReference type="PROSITE" id="PS50103"/>
    </source>
</evidence>
<dbReference type="GO" id="GO:0008270">
    <property type="term" value="F:zinc ion binding"/>
    <property type="evidence" value="ECO:0007669"/>
    <property type="project" value="UniProtKB-KW"/>
</dbReference>
<dbReference type="InterPro" id="IPR036855">
    <property type="entry name" value="Znf_CCCH_sf"/>
</dbReference>
<feature type="domain" description="C3H1-type" evidence="7">
    <location>
        <begin position="320"/>
        <end position="348"/>
    </location>
</feature>
<dbReference type="PANTHER" id="PTHR12547">
    <property type="entry name" value="CCCH ZINC FINGER/TIS11-RELATED"/>
    <property type="match status" value="1"/>
</dbReference>
<proteinExistence type="predicted"/>
<dbReference type="Pfam" id="PF00642">
    <property type="entry name" value="zf-CCCH"/>
    <property type="match status" value="1"/>
</dbReference>
<evidence type="ECO:0000256" key="3">
    <source>
        <dbReference type="ARBA" id="ARBA00022771"/>
    </source>
</evidence>
<dbReference type="InterPro" id="IPR045877">
    <property type="entry name" value="ZFP36-like"/>
</dbReference>
<evidence type="ECO:0000256" key="6">
    <source>
        <dbReference type="SAM" id="MobiDB-lite"/>
    </source>
</evidence>
<name>A0AAD8XXK2_9STRA</name>
<organism evidence="8 9">
    <name type="scientific">Skeletonema marinoi</name>
    <dbReference type="NCBI Taxonomy" id="267567"/>
    <lineage>
        <taxon>Eukaryota</taxon>
        <taxon>Sar</taxon>
        <taxon>Stramenopiles</taxon>
        <taxon>Ochrophyta</taxon>
        <taxon>Bacillariophyta</taxon>
        <taxon>Coscinodiscophyceae</taxon>
        <taxon>Thalassiosirophycidae</taxon>
        <taxon>Thalassiosirales</taxon>
        <taxon>Skeletonemataceae</taxon>
        <taxon>Skeletonema</taxon>
        <taxon>Skeletonema marinoi-dohrnii complex</taxon>
    </lineage>
</organism>
<dbReference type="Proteomes" id="UP001224775">
    <property type="component" value="Unassembled WGS sequence"/>
</dbReference>
<evidence type="ECO:0000256" key="2">
    <source>
        <dbReference type="ARBA" id="ARBA00022737"/>
    </source>
</evidence>
<feature type="region of interest" description="Disordered" evidence="6">
    <location>
        <begin position="271"/>
        <end position="314"/>
    </location>
</feature>
<feature type="domain" description="C3H1-type" evidence="7">
    <location>
        <begin position="369"/>
        <end position="396"/>
    </location>
</feature>
<evidence type="ECO:0000313" key="9">
    <source>
        <dbReference type="Proteomes" id="UP001224775"/>
    </source>
</evidence>
<keyword evidence="3 5" id="KW-0863">Zinc-finger</keyword>
<gene>
    <name evidence="8" type="ORF">QTG54_013936</name>
</gene>
<evidence type="ECO:0000313" key="8">
    <source>
        <dbReference type="EMBL" id="KAK1735322.1"/>
    </source>
</evidence>
<keyword evidence="4 5" id="KW-0862">Zinc</keyword>
<dbReference type="AlphaFoldDB" id="A0AAD8XXK2"/>